<dbReference type="AlphaFoldDB" id="A0A9E7F3A1"/>
<protein>
    <submittedName>
        <fullName evidence="2">Uncharacterized protein</fullName>
    </submittedName>
</protein>
<keyword evidence="3" id="KW-1185">Reference proteome</keyword>
<dbReference type="Proteomes" id="UP001055439">
    <property type="component" value="Chromosome 2"/>
</dbReference>
<dbReference type="OrthoDB" id="10608860at2759"/>
<evidence type="ECO:0000313" key="2">
    <source>
        <dbReference type="EMBL" id="URD86583.1"/>
    </source>
</evidence>
<feature type="region of interest" description="Disordered" evidence="1">
    <location>
        <begin position="51"/>
        <end position="74"/>
    </location>
</feature>
<proteinExistence type="predicted"/>
<evidence type="ECO:0000256" key="1">
    <source>
        <dbReference type="SAM" id="MobiDB-lite"/>
    </source>
</evidence>
<gene>
    <name evidence="2" type="ORF">MUK42_30006</name>
</gene>
<evidence type="ECO:0000313" key="3">
    <source>
        <dbReference type="Proteomes" id="UP001055439"/>
    </source>
</evidence>
<dbReference type="EMBL" id="CP097504">
    <property type="protein sequence ID" value="URD86583.1"/>
    <property type="molecule type" value="Genomic_DNA"/>
</dbReference>
<sequence>MEDLRQEAFVLGDGVPLLLVDVGLVLHSFGEHAQERLPLVSTDGVPCKYSGKSRNAMRSHRKESRKTCGGRAGC</sequence>
<name>A0A9E7F3A1_9LILI</name>
<feature type="compositionally biased region" description="Basic residues" evidence="1">
    <location>
        <begin position="55"/>
        <end position="64"/>
    </location>
</feature>
<reference evidence="2" key="1">
    <citation type="submission" date="2022-05" db="EMBL/GenBank/DDBJ databases">
        <title>The Musa troglodytarum L. genome provides insights into the mechanism of non-climacteric behaviour and enrichment of carotenoids.</title>
        <authorList>
            <person name="Wang J."/>
        </authorList>
    </citation>
    <scope>NUCLEOTIDE SEQUENCE</scope>
    <source>
        <tissue evidence="2">Leaf</tissue>
    </source>
</reference>
<accession>A0A9E7F3A1</accession>
<organism evidence="2 3">
    <name type="scientific">Musa troglodytarum</name>
    <name type="common">fe'i banana</name>
    <dbReference type="NCBI Taxonomy" id="320322"/>
    <lineage>
        <taxon>Eukaryota</taxon>
        <taxon>Viridiplantae</taxon>
        <taxon>Streptophyta</taxon>
        <taxon>Embryophyta</taxon>
        <taxon>Tracheophyta</taxon>
        <taxon>Spermatophyta</taxon>
        <taxon>Magnoliopsida</taxon>
        <taxon>Liliopsida</taxon>
        <taxon>Zingiberales</taxon>
        <taxon>Musaceae</taxon>
        <taxon>Musa</taxon>
    </lineage>
</organism>